<dbReference type="InterPro" id="IPR002110">
    <property type="entry name" value="Ankyrin_rpt"/>
</dbReference>
<evidence type="ECO:0008006" key="8">
    <source>
        <dbReference type="Google" id="ProtNLM"/>
    </source>
</evidence>
<protein>
    <recommendedName>
        <fullName evidence="8">Ankyrin repeat-containing domain protein</fullName>
    </recommendedName>
</protein>
<dbReference type="Pfam" id="PF00023">
    <property type="entry name" value="Ank"/>
    <property type="match status" value="1"/>
</dbReference>
<dbReference type="InterPro" id="IPR039774">
    <property type="entry name" value="Sin3-like"/>
</dbReference>
<keyword evidence="7" id="KW-1185">Reference proteome</keyword>
<dbReference type="Proteomes" id="UP001610335">
    <property type="component" value="Unassembled WGS sequence"/>
</dbReference>
<accession>A0ABR4HZQ3</accession>
<dbReference type="PANTHER" id="PTHR12346:SF0">
    <property type="entry name" value="SIN3A, ISOFORM G"/>
    <property type="match status" value="1"/>
</dbReference>
<evidence type="ECO:0000256" key="4">
    <source>
        <dbReference type="PROSITE-ProRule" id="PRU00023"/>
    </source>
</evidence>
<dbReference type="PROSITE" id="PS50297">
    <property type="entry name" value="ANK_REP_REGION"/>
    <property type="match status" value="1"/>
</dbReference>
<evidence type="ECO:0000313" key="6">
    <source>
        <dbReference type="EMBL" id="KAL2820974.1"/>
    </source>
</evidence>
<evidence type="ECO:0000256" key="1">
    <source>
        <dbReference type="ARBA" id="ARBA00004123"/>
    </source>
</evidence>
<dbReference type="Pfam" id="PF02671">
    <property type="entry name" value="PAH"/>
    <property type="match status" value="1"/>
</dbReference>
<dbReference type="SUPFAM" id="SSF47762">
    <property type="entry name" value="PAH2 domain"/>
    <property type="match status" value="1"/>
</dbReference>
<dbReference type="PANTHER" id="PTHR12346">
    <property type="entry name" value="SIN3B-RELATED"/>
    <property type="match status" value="1"/>
</dbReference>
<keyword evidence="2" id="KW-0678">Repressor</keyword>
<sequence length="428" mass="48263">MKRGLMSSYVLCNPSSQTTEYRSNFKFFYNTEDQPSSLTEILHRLPTDPIKRYTLFNLEKRTAGIRAVIEDIYRQKTPRGNDKKILDALYGPLTFKCPKIWCTDFEHGFDSPADRKRHVNRHDNPFICPHGHCPLHEVGFDTETNLDRHVRQHHSSSQSIGEITFPHPRPRKADTLCAAAERGNLVAVQRHIDNGAEVNQAIPSSRDGNPLVLAARNGYLAVSHLLVKNGVDTDYASDNSGTPLSVAVISEREDIVRYLVDVVGVTCNSPTTKQNSPLHYAAQKGNLEIMKLILNNYRQPLSYLQLAEALTITSGKGHVEIIDLPRQPSYSKQEFDSRSGSSIPGNVAALTQDKQPIKSDATSYLDQVKAHFVNQPDVYHTFLDIMKMFRVKRKIDTPRITQRVPNLFNGHPALIQGFNAWMPPLQLD</sequence>
<dbReference type="EMBL" id="JBFXLS010000066">
    <property type="protein sequence ID" value="KAL2820974.1"/>
    <property type="molecule type" value="Genomic_DNA"/>
</dbReference>
<evidence type="ECO:0000313" key="7">
    <source>
        <dbReference type="Proteomes" id="UP001610335"/>
    </source>
</evidence>
<comment type="caution">
    <text evidence="6">The sequence shown here is derived from an EMBL/GenBank/DDBJ whole genome shotgun (WGS) entry which is preliminary data.</text>
</comment>
<evidence type="ECO:0000256" key="3">
    <source>
        <dbReference type="ARBA" id="ARBA00023242"/>
    </source>
</evidence>
<dbReference type="PROSITE" id="PS51477">
    <property type="entry name" value="PAH"/>
    <property type="match status" value="1"/>
</dbReference>
<dbReference type="Pfam" id="PF12796">
    <property type="entry name" value="Ank_2"/>
    <property type="match status" value="1"/>
</dbReference>
<evidence type="ECO:0000256" key="2">
    <source>
        <dbReference type="ARBA" id="ARBA00022491"/>
    </source>
</evidence>
<dbReference type="SUPFAM" id="SSF48403">
    <property type="entry name" value="Ankyrin repeat"/>
    <property type="match status" value="1"/>
</dbReference>
<reference evidence="6 7" key="1">
    <citation type="submission" date="2024-07" db="EMBL/GenBank/DDBJ databases">
        <title>Section-level genome sequencing and comparative genomics of Aspergillus sections Usti and Cavernicolus.</title>
        <authorList>
            <consortium name="Lawrence Berkeley National Laboratory"/>
            <person name="Nybo J.L."/>
            <person name="Vesth T.C."/>
            <person name="Theobald S."/>
            <person name="Frisvad J.C."/>
            <person name="Larsen T.O."/>
            <person name="Kjaerboelling I."/>
            <person name="Rothschild-Mancinelli K."/>
            <person name="Lyhne E.K."/>
            <person name="Kogle M.E."/>
            <person name="Barry K."/>
            <person name="Clum A."/>
            <person name="Na H."/>
            <person name="Ledsgaard L."/>
            <person name="Lin J."/>
            <person name="Lipzen A."/>
            <person name="Kuo A."/>
            <person name="Riley R."/>
            <person name="Mondo S."/>
            <person name="LaButti K."/>
            <person name="Haridas S."/>
            <person name="Pangalinan J."/>
            <person name="Salamov A.A."/>
            <person name="Simmons B.A."/>
            <person name="Magnuson J.K."/>
            <person name="Chen J."/>
            <person name="Drula E."/>
            <person name="Henrissat B."/>
            <person name="Wiebenga A."/>
            <person name="Lubbers R.J."/>
            <person name="Gomes A.C."/>
            <person name="Makela M.R."/>
            <person name="Stajich J."/>
            <person name="Grigoriev I.V."/>
            <person name="Mortensen U.H."/>
            <person name="De vries R.P."/>
            <person name="Baker S.E."/>
            <person name="Andersen M.R."/>
        </authorList>
    </citation>
    <scope>NUCLEOTIDE SEQUENCE [LARGE SCALE GENOMIC DNA]</scope>
    <source>
        <strain evidence="6 7">CBS 600.67</strain>
    </source>
</reference>
<dbReference type="Gene3D" id="1.25.40.20">
    <property type="entry name" value="Ankyrin repeat-containing domain"/>
    <property type="match status" value="1"/>
</dbReference>
<dbReference type="Gene3D" id="1.20.1160.11">
    <property type="entry name" value="Paired amphipathic helix"/>
    <property type="match status" value="1"/>
</dbReference>
<proteinExistence type="predicted"/>
<feature type="repeat" description="ANK" evidence="4">
    <location>
        <begin position="273"/>
        <end position="296"/>
    </location>
</feature>
<keyword evidence="3 5" id="KW-0539">Nucleus</keyword>
<evidence type="ECO:0000256" key="5">
    <source>
        <dbReference type="PROSITE-ProRule" id="PRU00810"/>
    </source>
</evidence>
<dbReference type="InterPro" id="IPR003822">
    <property type="entry name" value="PAH"/>
</dbReference>
<dbReference type="PROSITE" id="PS50088">
    <property type="entry name" value="ANK_REPEAT"/>
    <property type="match status" value="2"/>
</dbReference>
<comment type="subcellular location">
    <subcellularLocation>
        <location evidence="1 5">Nucleus</location>
    </subcellularLocation>
</comment>
<name>A0ABR4HZQ3_9EURO</name>
<organism evidence="6 7">
    <name type="scientific">Aspergillus cavernicola</name>
    <dbReference type="NCBI Taxonomy" id="176166"/>
    <lineage>
        <taxon>Eukaryota</taxon>
        <taxon>Fungi</taxon>
        <taxon>Dikarya</taxon>
        <taxon>Ascomycota</taxon>
        <taxon>Pezizomycotina</taxon>
        <taxon>Eurotiomycetes</taxon>
        <taxon>Eurotiomycetidae</taxon>
        <taxon>Eurotiales</taxon>
        <taxon>Aspergillaceae</taxon>
        <taxon>Aspergillus</taxon>
        <taxon>Aspergillus subgen. Nidulantes</taxon>
    </lineage>
</organism>
<gene>
    <name evidence="6" type="ORF">BDW59DRAFT_164378</name>
</gene>
<dbReference type="InterPro" id="IPR036600">
    <property type="entry name" value="PAH_sf"/>
</dbReference>
<dbReference type="SMART" id="SM00248">
    <property type="entry name" value="ANK"/>
    <property type="match status" value="4"/>
</dbReference>
<dbReference type="InterPro" id="IPR036770">
    <property type="entry name" value="Ankyrin_rpt-contain_sf"/>
</dbReference>
<keyword evidence="4" id="KW-0040">ANK repeat</keyword>
<feature type="repeat" description="ANK" evidence="4">
    <location>
        <begin position="206"/>
        <end position="238"/>
    </location>
</feature>